<accession>A0ABR3JTC0</accession>
<feature type="transmembrane region" description="Helical" evidence="2">
    <location>
        <begin position="420"/>
        <end position="438"/>
    </location>
</feature>
<feature type="transmembrane region" description="Helical" evidence="2">
    <location>
        <begin position="35"/>
        <end position="58"/>
    </location>
</feature>
<dbReference type="PROSITE" id="PS51257">
    <property type="entry name" value="PROKAR_LIPOPROTEIN"/>
    <property type="match status" value="1"/>
</dbReference>
<reference evidence="4" key="1">
    <citation type="submission" date="2024-06" db="EMBL/GenBank/DDBJ databases">
        <title>Multi-omics analyses provide insights into the biosynthesis of the anticancer antibiotic pleurotin in Hohenbuehelia grisea.</title>
        <authorList>
            <person name="Weaver J.A."/>
            <person name="Alberti F."/>
        </authorList>
    </citation>
    <scope>NUCLEOTIDE SEQUENCE [LARGE SCALE GENOMIC DNA]</scope>
    <source>
        <strain evidence="4">T-177</strain>
    </source>
</reference>
<feature type="transmembrane region" description="Helical" evidence="2">
    <location>
        <begin position="444"/>
        <end position="465"/>
    </location>
</feature>
<dbReference type="EMBL" id="JASNQZ010000004">
    <property type="protein sequence ID" value="KAL0958382.1"/>
    <property type="molecule type" value="Genomic_DNA"/>
</dbReference>
<name>A0ABR3JTC0_9AGAR</name>
<evidence type="ECO:0000256" key="1">
    <source>
        <dbReference type="SAM" id="MobiDB-lite"/>
    </source>
</evidence>
<evidence type="ECO:0000256" key="2">
    <source>
        <dbReference type="SAM" id="Phobius"/>
    </source>
</evidence>
<feature type="compositionally biased region" description="Polar residues" evidence="1">
    <location>
        <begin position="214"/>
        <end position="224"/>
    </location>
</feature>
<proteinExistence type="predicted"/>
<evidence type="ECO:0000313" key="3">
    <source>
        <dbReference type="EMBL" id="KAL0958382.1"/>
    </source>
</evidence>
<keyword evidence="2" id="KW-0472">Membrane</keyword>
<keyword evidence="2" id="KW-0812">Transmembrane</keyword>
<keyword evidence="2" id="KW-1133">Transmembrane helix</keyword>
<sequence length="474" mass="52851">MLPLALKIAWLVLSFTGMVSCWAVFAAFSSLLGSYWWAIAYCVGIGLLEGFFCLGMIWEMEPMHMPRGFCLAQTFIMGFAHFLLAGVIAAFTIATFRFVMHPKQWPEGEKRVLLWRQMHAVPIFVFPVLGSVGQITTTIELNSVQPIFGLSCDANHPIWTRFLGYAGIPLIVCIPSMLVTGFCMSRVYKTHQHISRARSRYSLGNPLPPAASDRFTTAPSPASRQHQRRSLTPLAAAEPSPTSEVFSTNVVATMASLRTKSASDEAKTNRSRRSSTFSALAQEVRTFDSSDTASSAFPTFAPPSNAPSVADRTRDRSRDWDIASVHTASEKEQWPLDELDASHTDVEGGIELLKWQQSSERVPGGYSGKSGCGPDYDPDDPISWAKHRHSAFSQRPRRPTYCNLPPPICRIVRYQMTFNLIQLVSSISTLVYVLRGHAAPYIPHYVSLLLYAWAPVIFFASLPAVRERLCFWRS</sequence>
<feature type="compositionally biased region" description="Polar residues" evidence="1">
    <location>
        <begin position="288"/>
        <end position="297"/>
    </location>
</feature>
<feature type="region of interest" description="Disordered" evidence="1">
    <location>
        <begin position="288"/>
        <end position="317"/>
    </location>
</feature>
<feature type="transmembrane region" description="Helical" evidence="2">
    <location>
        <begin position="78"/>
        <end position="99"/>
    </location>
</feature>
<feature type="transmembrane region" description="Helical" evidence="2">
    <location>
        <begin position="162"/>
        <end position="188"/>
    </location>
</feature>
<feature type="region of interest" description="Disordered" evidence="1">
    <location>
        <begin position="208"/>
        <end position="242"/>
    </location>
</feature>
<dbReference type="Proteomes" id="UP001556367">
    <property type="component" value="Unassembled WGS sequence"/>
</dbReference>
<keyword evidence="4" id="KW-1185">Reference proteome</keyword>
<feature type="transmembrane region" description="Helical" evidence="2">
    <location>
        <begin position="120"/>
        <end position="142"/>
    </location>
</feature>
<comment type="caution">
    <text evidence="3">The sequence shown here is derived from an EMBL/GenBank/DDBJ whole genome shotgun (WGS) entry which is preliminary data.</text>
</comment>
<evidence type="ECO:0000313" key="4">
    <source>
        <dbReference type="Proteomes" id="UP001556367"/>
    </source>
</evidence>
<organism evidence="3 4">
    <name type="scientific">Hohenbuehelia grisea</name>
    <dbReference type="NCBI Taxonomy" id="104357"/>
    <lineage>
        <taxon>Eukaryota</taxon>
        <taxon>Fungi</taxon>
        <taxon>Dikarya</taxon>
        <taxon>Basidiomycota</taxon>
        <taxon>Agaricomycotina</taxon>
        <taxon>Agaricomycetes</taxon>
        <taxon>Agaricomycetidae</taxon>
        <taxon>Agaricales</taxon>
        <taxon>Pleurotineae</taxon>
        <taxon>Pleurotaceae</taxon>
        <taxon>Hohenbuehelia</taxon>
    </lineage>
</organism>
<gene>
    <name evidence="3" type="ORF">HGRIS_000524</name>
</gene>
<feature type="transmembrane region" description="Helical" evidence="2">
    <location>
        <begin position="6"/>
        <end position="28"/>
    </location>
</feature>
<protein>
    <submittedName>
        <fullName evidence="3">Uncharacterized protein</fullName>
    </submittedName>
</protein>